<dbReference type="HOGENOM" id="CLU_044815_1_3_11"/>
<dbReference type="GO" id="GO:0097506">
    <property type="term" value="F:deaminated base DNA N-glycosylase activity"/>
    <property type="evidence" value="ECO:0007669"/>
    <property type="project" value="UniProtKB-ARBA"/>
</dbReference>
<organism evidence="11 12">
    <name type="scientific">Cryptosporangium arvum DSM 44712</name>
    <dbReference type="NCBI Taxonomy" id="927661"/>
    <lineage>
        <taxon>Bacteria</taxon>
        <taxon>Bacillati</taxon>
        <taxon>Actinomycetota</taxon>
        <taxon>Actinomycetes</taxon>
        <taxon>Cryptosporangiales</taxon>
        <taxon>Cryptosporangiaceae</taxon>
        <taxon>Cryptosporangium</taxon>
    </lineage>
</organism>
<dbReference type="InterPro" id="IPR005122">
    <property type="entry name" value="Uracil-DNA_glycosylase-like"/>
</dbReference>
<dbReference type="PANTHER" id="PTHR33693">
    <property type="entry name" value="TYPE-5 URACIL-DNA GLYCOSYLASE"/>
    <property type="match status" value="1"/>
</dbReference>
<evidence type="ECO:0000259" key="10">
    <source>
        <dbReference type="SMART" id="SM00986"/>
    </source>
</evidence>
<dbReference type="EMBL" id="JFBT01000001">
    <property type="protein sequence ID" value="EXG79528.1"/>
    <property type="molecule type" value="Genomic_DNA"/>
</dbReference>
<dbReference type="Gene3D" id="3.40.470.10">
    <property type="entry name" value="Uracil-DNA glycosylase-like domain"/>
    <property type="match status" value="1"/>
</dbReference>
<comment type="similarity">
    <text evidence="1">Belongs to the uracil-DNA glycosylase (UDG) superfamily. Type 4 (UDGa) family.</text>
</comment>
<comment type="caution">
    <text evidence="11">The sequence shown here is derived from an EMBL/GenBank/DDBJ whole genome shotgun (WGS) entry which is preliminary data.</text>
</comment>
<dbReference type="NCBIfam" id="TIGR00758">
    <property type="entry name" value="UDG_fam4"/>
    <property type="match status" value="1"/>
</dbReference>
<feature type="domain" description="Uracil-DNA glycosylase-like" evidence="10">
    <location>
        <begin position="37"/>
        <end position="201"/>
    </location>
</feature>
<dbReference type="GO" id="GO:0046872">
    <property type="term" value="F:metal ion binding"/>
    <property type="evidence" value="ECO:0007669"/>
    <property type="project" value="UniProtKB-KW"/>
</dbReference>
<evidence type="ECO:0000256" key="4">
    <source>
        <dbReference type="ARBA" id="ARBA00022723"/>
    </source>
</evidence>
<evidence type="ECO:0000256" key="5">
    <source>
        <dbReference type="ARBA" id="ARBA00022763"/>
    </source>
</evidence>
<dbReference type="OrthoDB" id="5290748at2"/>
<evidence type="ECO:0000256" key="8">
    <source>
        <dbReference type="ARBA" id="ARBA00023014"/>
    </source>
</evidence>
<dbReference type="RefSeq" id="WP_035848258.1">
    <property type="nucleotide sequence ID" value="NZ_KK073874.1"/>
</dbReference>
<keyword evidence="4" id="KW-0479">Metal-binding</keyword>
<accession>A0A010YWK0</accession>
<dbReference type="InterPro" id="IPR051536">
    <property type="entry name" value="UDG_Type-4/5"/>
</dbReference>
<evidence type="ECO:0000256" key="7">
    <source>
        <dbReference type="ARBA" id="ARBA00023004"/>
    </source>
</evidence>
<keyword evidence="8" id="KW-0411">Iron-sulfur</keyword>
<dbReference type="Proteomes" id="UP000021053">
    <property type="component" value="Unassembled WGS sequence"/>
</dbReference>
<dbReference type="CDD" id="cd10030">
    <property type="entry name" value="UDG-F4_TTUDGA_SPO1dp_like"/>
    <property type="match status" value="1"/>
</dbReference>
<evidence type="ECO:0000256" key="6">
    <source>
        <dbReference type="ARBA" id="ARBA00022801"/>
    </source>
</evidence>
<keyword evidence="5" id="KW-0227">DNA damage</keyword>
<evidence type="ECO:0000313" key="12">
    <source>
        <dbReference type="Proteomes" id="UP000021053"/>
    </source>
</evidence>
<evidence type="ECO:0000256" key="9">
    <source>
        <dbReference type="ARBA" id="ARBA00023204"/>
    </source>
</evidence>
<keyword evidence="12" id="KW-1185">Reference proteome</keyword>
<keyword evidence="7" id="KW-0408">Iron</keyword>
<keyword evidence="3" id="KW-0004">4Fe-4S</keyword>
<sequence>MDASTLIPAQADLPALKSAAARCTACELFEPATQTVFGSGNPQAKVLLVGEQPGDVEDQRGVPFVGPAGKLLQRAVAEAGFGPGAVYVTNAVKHFRFELRGKRRIHQTPQPEHIRACNPWVAAEIAAVRPRIVVCLGATAVKALLGSTYRVTKDRGALMPYTGPGAEPETRALITIHPSAILRMPDDAREQGYADLVADLAVVAAAVA</sequence>
<dbReference type="PANTHER" id="PTHR33693:SF9">
    <property type="entry name" value="TYPE-4 URACIL-DNA GLYCOSYLASE"/>
    <property type="match status" value="1"/>
</dbReference>
<gene>
    <name evidence="11" type="ORF">CryarDRAFT_0569</name>
</gene>
<proteinExistence type="inferred from homology"/>
<dbReference type="InterPro" id="IPR036895">
    <property type="entry name" value="Uracil-DNA_glycosylase-like_sf"/>
</dbReference>
<dbReference type="PATRIC" id="fig|927661.3.peg.556"/>
<dbReference type="SMART" id="SM00987">
    <property type="entry name" value="UreE_C"/>
    <property type="match status" value="1"/>
</dbReference>
<dbReference type="AlphaFoldDB" id="A0A010YWK0"/>
<evidence type="ECO:0000313" key="11">
    <source>
        <dbReference type="EMBL" id="EXG79528.1"/>
    </source>
</evidence>
<dbReference type="GO" id="GO:0006281">
    <property type="term" value="P:DNA repair"/>
    <property type="evidence" value="ECO:0007669"/>
    <property type="project" value="UniProtKB-KW"/>
</dbReference>
<name>A0A010YWK0_9ACTN</name>
<dbReference type="Pfam" id="PF03167">
    <property type="entry name" value="UDG"/>
    <property type="match status" value="1"/>
</dbReference>
<dbReference type="InterPro" id="IPR005273">
    <property type="entry name" value="Ura-DNA_glyco_family4"/>
</dbReference>
<evidence type="ECO:0000256" key="2">
    <source>
        <dbReference type="ARBA" id="ARBA00019403"/>
    </source>
</evidence>
<dbReference type="SMART" id="SM00986">
    <property type="entry name" value="UDG"/>
    <property type="match status" value="1"/>
</dbReference>
<dbReference type="NCBIfam" id="TIGR03914">
    <property type="entry name" value="UDG_fam_dom"/>
    <property type="match status" value="1"/>
</dbReference>
<evidence type="ECO:0000256" key="3">
    <source>
        <dbReference type="ARBA" id="ARBA00022485"/>
    </source>
</evidence>
<keyword evidence="6" id="KW-0378">Hydrolase</keyword>
<keyword evidence="9" id="KW-0234">DNA repair</keyword>
<reference evidence="11 12" key="1">
    <citation type="submission" date="2013-07" db="EMBL/GenBank/DDBJ databases">
        <authorList>
            <consortium name="DOE Joint Genome Institute"/>
            <person name="Eisen J."/>
            <person name="Huntemann M."/>
            <person name="Han J."/>
            <person name="Chen A."/>
            <person name="Kyrpides N."/>
            <person name="Mavromatis K."/>
            <person name="Markowitz V."/>
            <person name="Palaniappan K."/>
            <person name="Ivanova N."/>
            <person name="Schaumberg A."/>
            <person name="Pati A."/>
            <person name="Liolios K."/>
            <person name="Nordberg H.P."/>
            <person name="Cantor M.N."/>
            <person name="Hua S.X."/>
            <person name="Woyke T."/>
        </authorList>
    </citation>
    <scope>NUCLEOTIDE SEQUENCE [LARGE SCALE GENOMIC DNA]</scope>
    <source>
        <strain evidence="11 12">DSM 44712</strain>
    </source>
</reference>
<protein>
    <recommendedName>
        <fullName evidence="2">Type-4 uracil-DNA glycosylase</fullName>
    </recommendedName>
</protein>
<dbReference type="SUPFAM" id="SSF52141">
    <property type="entry name" value="Uracil-DNA glycosylase-like"/>
    <property type="match status" value="1"/>
</dbReference>
<evidence type="ECO:0000256" key="1">
    <source>
        <dbReference type="ARBA" id="ARBA00006521"/>
    </source>
</evidence>
<dbReference type="GO" id="GO:0051539">
    <property type="term" value="F:4 iron, 4 sulfur cluster binding"/>
    <property type="evidence" value="ECO:0007669"/>
    <property type="project" value="UniProtKB-KW"/>
</dbReference>